<dbReference type="AlphaFoldDB" id="A0A1B4V510"/>
<proteinExistence type="predicted"/>
<dbReference type="KEGG" id="sva:SVA_1952"/>
<protein>
    <submittedName>
        <fullName evidence="1">Sulfur relay protein DsrC</fullName>
    </submittedName>
</protein>
<gene>
    <name evidence="1" type="ORF">SVA_1952</name>
</gene>
<dbReference type="EMBL" id="AP014936">
    <property type="protein sequence ID" value="BAU48505.1"/>
    <property type="molecule type" value="Genomic_DNA"/>
</dbReference>
<evidence type="ECO:0000313" key="2">
    <source>
        <dbReference type="Proteomes" id="UP000218899"/>
    </source>
</evidence>
<reference evidence="1 2" key="1">
    <citation type="submission" date="2015-08" db="EMBL/GenBank/DDBJ databases">
        <title>Complete genome sequence of Sulfurifustis variabilis.</title>
        <authorList>
            <person name="Miura A."/>
            <person name="Kojima H."/>
            <person name="Fukui M."/>
        </authorList>
    </citation>
    <scope>NUCLEOTIDE SEQUENCE [LARGE SCALE GENOMIC DNA]</scope>
    <source>
        <strain evidence="2">skN76</strain>
    </source>
</reference>
<dbReference type="RefSeq" id="WP_096461008.1">
    <property type="nucleotide sequence ID" value="NZ_AP014936.1"/>
</dbReference>
<sequence>MLHLSEILLQHHDIDSFDRLCEVVTERARTSGEIFFRIDVKPPYPDTPPNWEDRLEGAFVGIHSVTK</sequence>
<name>A0A1B4V510_9GAMM</name>
<organism evidence="1 2">
    <name type="scientific">Sulfurifustis variabilis</name>
    <dbReference type="NCBI Taxonomy" id="1675686"/>
    <lineage>
        <taxon>Bacteria</taxon>
        <taxon>Pseudomonadati</taxon>
        <taxon>Pseudomonadota</taxon>
        <taxon>Gammaproteobacteria</taxon>
        <taxon>Acidiferrobacterales</taxon>
        <taxon>Acidiferrobacteraceae</taxon>
        <taxon>Sulfurifustis</taxon>
    </lineage>
</organism>
<dbReference type="OrthoDB" id="9799857at2"/>
<dbReference type="Proteomes" id="UP000218899">
    <property type="component" value="Chromosome"/>
</dbReference>
<evidence type="ECO:0000313" key="1">
    <source>
        <dbReference type="EMBL" id="BAU48505.1"/>
    </source>
</evidence>
<keyword evidence="2" id="KW-1185">Reference proteome</keyword>
<accession>A0A1B4V510</accession>